<name>A0AAV4R9W8_9ARAC</name>
<keyword evidence="1" id="KW-0472">Membrane</keyword>
<reference evidence="2 3" key="1">
    <citation type="submission" date="2021-06" db="EMBL/GenBank/DDBJ databases">
        <title>Caerostris darwini draft genome.</title>
        <authorList>
            <person name="Kono N."/>
            <person name="Arakawa K."/>
        </authorList>
    </citation>
    <scope>NUCLEOTIDE SEQUENCE [LARGE SCALE GENOMIC DNA]</scope>
</reference>
<dbReference type="AlphaFoldDB" id="A0AAV4R9W8"/>
<evidence type="ECO:0000256" key="1">
    <source>
        <dbReference type="SAM" id="Phobius"/>
    </source>
</evidence>
<comment type="caution">
    <text evidence="2">The sequence shown here is derived from an EMBL/GenBank/DDBJ whole genome shotgun (WGS) entry which is preliminary data.</text>
</comment>
<evidence type="ECO:0000313" key="3">
    <source>
        <dbReference type="Proteomes" id="UP001054837"/>
    </source>
</evidence>
<dbReference type="Proteomes" id="UP001054837">
    <property type="component" value="Unassembled WGS sequence"/>
</dbReference>
<evidence type="ECO:0000313" key="2">
    <source>
        <dbReference type="EMBL" id="GIY18495.1"/>
    </source>
</evidence>
<feature type="transmembrane region" description="Helical" evidence="1">
    <location>
        <begin position="30"/>
        <end position="49"/>
    </location>
</feature>
<gene>
    <name evidence="2" type="ORF">CDAR_527511</name>
</gene>
<keyword evidence="1" id="KW-0812">Transmembrane</keyword>
<keyword evidence="3" id="KW-1185">Reference proteome</keyword>
<accession>A0AAV4R9W8</accession>
<dbReference type="EMBL" id="BPLQ01005924">
    <property type="protein sequence ID" value="GIY18495.1"/>
    <property type="molecule type" value="Genomic_DNA"/>
</dbReference>
<keyword evidence="1" id="KW-1133">Transmembrane helix</keyword>
<organism evidence="2 3">
    <name type="scientific">Caerostris darwini</name>
    <dbReference type="NCBI Taxonomy" id="1538125"/>
    <lineage>
        <taxon>Eukaryota</taxon>
        <taxon>Metazoa</taxon>
        <taxon>Ecdysozoa</taxon>
        <taxon>Arthropoda</taxon>
        <taxon>Chelicerata</taxon>
        <taxon>Arachnida</taxon>
        <taxon>Araneae</taxon>
        <taxon>Araneomorphae</taxon>
        <taxon>Entelegynae</taxon>
        <taxon>Araneoidea</taxon>
        <taxon>Araneidae</taxon>
        <taxon>Caerostris</taxon>
    </lineage>
</organism>
<proteinExistence type="predicted"/>
<sequence>MSMNMRYVVPKNVNKHATVPRRLVNDVDSITSLLLQCIMMTIFLILNPFGIRPRMISSNPFLTVQSIDLDWKIDWTSIRTKICCCDRLWFHQSMTLQSKSKLQTVKLPVIDQIFPSKTDEEEFCSTCMSRIRGSNVPPLAVCHGFNYPE</sequence>
<protein>
    <submittedName>
        <fullName evidence="2">Uncharacterized protein</fullName>
    </submittedName>
</protein>